<evidence type="ECO:0000313" key="1">
    <source>
        <dbReference type="EMBL" id="OON40251.1"/>
    </source>
</evidence>
<dbReference type="Proteomes" id="UP000190667">
    <property type="component" value="Unassembled WGS sequence"/>
</dbReference>
<name>A0A1S8YM84_9GAMM</name>
<reference evidence="1 2" key="1">
    <citation type="submission" date="2016-12" db="EMBL/GenBank/DDBJ databases">
        <title>Izhakiella australiana sp. nov. of genus Izhakiella isolated from Australian desert.</title>
        <authorList>
            <person name="Ji M."/>
        </authorList>
    </citation>
    <scope>NUCLEOTIDE SEQUENCE [LARGE SCALE GENOMIC DNA]</scope>
    <source>
        <strain evidence="1 2">D4N98</strain>
    </source>
</reference>
<organism evidence="1 2">
    <name type="scientific">Izhakiella australiensis</name>
    <dbReference type="NCBI Taxonomy" id="1926881"/>
    <lineage>
        <taxon>Bacteria</taxon>
        <taxon>Pseudomonadati</taxon>
        <taxon>Pseudomonadota</taxon>
        <taxon>Gammaproteobacteria</taxon>
        <taxon>Enterobacterales</taxon>
        <taxon>Erwiniaceae</taxon>
        <taxon>Izhakiella</taxon>
    </lineage>
</organism>
<comment type="caution">
    <text evidence="1">The sequence shown here is derived from an EMBL/GenBank/DDBJ whole genome shotgun (WGS) entry which is preliminary data.</text>
</comment>
<keyword evidence="2" id="KW-1185">Reference proteome</keyword>
<dbReference type="AlphaFoldDB" id="A0A1S8YM84"/>
<sequence>MTRELNEKELRFVAGDNANSNYEGQSCVRAVVKGAAACAAGTVVANGIKGGASIAADPEGVVIGAAADAAALSTMPR</sequence>
<protein>
    <submittedName>
        <fullName evidence="1">Uncharacterized protein</fullName>
    </submittedName>
</protein>
<dbReference type="RefSeq" id="WP_078002578.1">
    <property type="nucleotide sequence ID" value="NZ_MRUL01000005.1"/>
</dbReference>
<gene>
    <name evidence="1" type="ORF">BTJ39_10175</name>
</gene>
<evidence type="ECO:0000313" key="2">
    <source>
        <dbReference type="Proteomes" id="UP000190667"/>
    </source>
</evidence>
<accession>A0A1S8YM84</accession>
<dbReference type="EMBL" id="MRUL01000005">
    <property type="protein sequence ID" value="OON40251.1"/>
    <property type="molecule type" value="Genomic_DNA"/>
</dbReference>
<proteinExistence type="predicted"/>